<protein>
    <submittedName>
        <fullName evidence="6">Heat shock protein, Hsp20 family</fullName>
    </submittedName>
</protein>
<feature type="domain" description="CS" evidence="5">
    <location>
        <begin position="62"/>
        <end position="166"/>
    </location>
</feature>
<dbReference type="OrthoDB" id="9792695at2"/>
<reference evidence="6 7" key="1">
    <citation type="submission" date="2016-12" db="EMBL/GenBank/DDBJ databases">
        <title>Genome sequencing of Methylocaldum marinum.</title>
        <authorList>
            <person name="Takeuchi M."/>
            <person name="Kamagata Y."/>
            <person name="Hiraoka S."/>
            <person name="Oshima K."/>
            <person name="Hattori M."/>
            <person name="Iwasaki W."/>
        </authorList>
    </citation>
    <scope>NUCLEOTIDE SEQUENCE [LARGE SCALE GENOMIC DNA]</scope>
    <source>
        <strain evidence="6 7">S8</strain>
    </source>
</reference>
<keyword evidence="7" id="KW-1185">Reference proteome</keyword>
<comment type="similarity">
    <text evidence="1 2">Belongs to the small heat shock protein (HSP20) family.</text>
</comment>
<proteinExistence type="inferred from homology"/>
<accession>A0A250KXA2</accession>
<evidence type="ECO:0000313" key="7">
    <source>
        <dbReference type="Proteomes" id="UP000266313"/>
    </source>
</evidence>
<keyword evidence="6" id="KW-0346">Stress response</keyword>
<dbReference type="PROSITE" id="PS51203">
    <property type="entry name" value="CS"/>
    <property type="match status" value="1"/>
</dbReference>
<dbReference type="Pfam" id="PF00011">
    <property type="entry name" value="HSP20"/>
    <property type="match status" value="1"/>
</dbReference>
<evidence type="ECO:0000313" key="6">
    <source>
        <dbReference type="EMBL" id="BBA36255.1"/>
    </source>
</evidence>
<dbReference type="KEGG" id="mmai:sS8_4325"/>
<dbReference type="RefSeq" id="WP_119631461.1">
    <property type="nucleotide sequence ID" value="NZ_AP017928.1"/>
</dbReference>
<dbReference type="SUPFAM" id="SSF49764">
    <property type="entry name" value="HSP20-like chaperones"/>
    <property type="match status" value="1"/>
</dbReference>
<dbReference type="Proteomes" id="UP000266313">
    <property type="component" value="Chromosome"/>
</dbReference>
<gene>
    <name evidence="6" type="ORF">sS8_4325</name>
</gene>
<dbReference type="InterPro" id="IPR002068">
    <property type="entry name" value="A-crystallin/Hsp20_dom"/>
</dbReference>
<evidence type="ECO:0000256" key="1">
    <source>
        <dbReference type="PROSITE-ProRule" id="PRU00285"/>
    </source>
</evidence>
<feature type="region of interest" description="Disordered" evidence="3">
    <location>
        <begin position="1"/>
        <end position="22"/>
    </location>
</feature>
<evidence type="ECO:0000259" key="4">
    <source>
        <dbReference type="PROSITE" id="PS01031"/>
    </source>
</evidence>
<dbReference type="EMBL" id="AP017928">
    <property type="protein sequence ID" value="BBA36255.1"/>
    <property type="molecule type" value="Genomic_DNA"/>
</dbReference>
<dbReference type="InterPro" id="IPR031107">
    <property type="entry name" value="Small_HSP"/>
</dbReference>
<evidence type="ECO:0000256" key="2">
    <source>
        <dbReference type="RuleBase" id="RU003616"/>
    </source>
</evidence>
<dbReference type="AlphaFoldDB" id="A0A250KXA2"/>
<evidence type="ECO:0000259" key="5">
    <source>
        <dbReference type="PROSITE" id="PS51203"/>
    </source>
</evidence>
<name>A0A250KXA2_9GAMM</name>
<sequence>MSDKQDVPKKKSAGKEVAQPQAGQFLSPLDEIEQWFDEVRRNWMQPFFFGRAWPEREFFSGGRLPRVDVVDREQDLLVRAELPGVDKENLDVSLQDNVLNIRATSRHEEEEEKGQFYRRELSRGEFQRAIRLPCPVEGDKAKANFKDGVLELTIPKVASSKRKSIKVE</sequence>
<dbReference type="CDD" id="cd06464">
    <property type="entry name" value="ACD_sHsps-like"/>
    <property type="match status" value="1"/>
</dbReference>
<dbReference type="InterPro" id="IPR007052">
    <property type="entry name" value="CS_dom"/>
</dbReference>
<dbReference type="Gene3D" id="2.60.40.790">
    <property type="match status" value="1"/>
</dbReference>
<dbReference type="InterPro" id="IPR008978">
    <property type="entry name" value="HSP20-like_chaperone"/>
</dbReference>
<dbReference type="PROSITE" id="PS01031">
    <property type="entry name" value="SHSP"/>
    <property type="match status" value="1"/>
</dbReference>
<feature type="domain" description="SHSP" evidence="4">
    <location>
        <begin position="58"/>
        <end position="168"/>
    </location>
</feature>
<evidence type="ECO:0000256" key="3">
    <source>
        <dbReference type="SAM" id="MobiDB-lite"/>
    </source>
</evidence>
<organism evidence="6 7">
    <name type="scientific">Methylocaldum marinum</name>
    <dbReference type="NCBI Taxonomy" id="1432792"/>
    <lineage>
        <taxon>Bacteria</taxon>
        <taxon>Pseudomonadati</taxon>
        <taxon>Pseudomonadota</taxon>
        <taxon>Gammaproteobacteria</taxon>
        <taxon>Methylococcales</taxon>
        <taxon>Methylococcaceae</taxon>
        <taxon>Methylocaldum</taxon>
    </lineage>
</organism>
<dbReference type="PANTHER" id="PTHR11527">
    <property type="entry name" value="HEAT-SHOCK PROTEIN 20 FAMILY MEMBER"/>
    <property type="match status" value="1"/>
</dbReference>